<evidence type="ECO:0000313" key="17">
    <source>
        <dbReference type="Proteomes" id="UP000461730"/>
    </source>
</evidence>
<evidence type="ECO:0000256" key="5">
    <source>
        <dbReference type="ARBA" id="ARBA00022741"/>
    </source>
</evidence>
<dbReference type="Pfam" id="PF07494">
    <property type="entry name" value="Reg_prop"/>
    <property type="match status" value="8"/>
</dbReference>
<feature type="domain" description="Response regulatory" evidence="15">
    <location>
        <begin position="1127"/>
        <end position="1242"/>
    </location>
</feature>
<dbReference type="InterPro" id="IPR018060">
    <property type="entry name" value="HTH_AraC"/>
</dbReference>
<dbReference type="InterPro" id="IPR036097">
    <property type="entry name" value="HisK_dim/P_sf"/>
</dbReference>
<dbReference type="SMART" id="SM00388">
    <property type="entry name" value="HisKA"/>
    <property type="match status" value="1"/>
</dbReference>
<dbReference type="Pfam" id="PF00072">
    <property type="entry name" value="Response_reg"/>
    <property type="match status" value="1"/>
</dbReference>
<accession>A0A7K1U3W7</accession>
<dbReference type="SMART" id="SM00342">
    <property type="entry name" value="HTH_ARAC"/>
    <property type="match status" value="1"/>
</dbReference>
<dbReference type="FunFam" id="2.60.40.10:FF:000791">
    <property type="entry name" value="Two-component system sensor histidine kinase/response regulator"/>
    <property type="match status" value="1"/>
</dbReference>
<keyword evidence="17" id="KW-1185">Reference proteome</keyword>
<dbReference type="PRINTS" id="PR00344">
    <property type="entry name" value="BCTRLSENSOR"/>
</dbReference>
<dbReference type="Pfam" id="PF02518">
    <property type="entry name" value="HATPase_c"/>
    <property type="match status" value="1"/>
</dbReference>
<dbReference type="InterPro" id="IPR015943">
    <property type="entry name" value="WD40/YVTN_repeat-like_dom_sf"/>
</dbReference>
<dbReference type="FunFam" id="3.30.565.10:FF:000037">
    <property type="entry name" value="Hybrid sensor histidine kinase/response regulator"/>
    <property type="match status" value="1"/>
</dbReference>
<dbReference type="SUPFAM" id="SSF55874">
    <property type="entry name" value="ATPase domain of HSP90 chaperone/DNA topoisomerase II/histidine kinase"/>
    <property type="match status" value="1"/>
</dbReference>
<evidence type="ECO:0000256" key="12">
    <source>
        <dbReference type="PROSITE-ProRule" id="PRU00169"/>
    </source>
</evidence>
<dbReference type="GO" id="GO:0005524">
    <property type="term" value="F:ATP binding"/>
    <property type="evidence" value="ECO:0007669"/>
    <property type="project" value="UniProtKB-KW"/>
</dbReference>
<evidence type="ECO:0000256" key="6">
    <source>
        <dbReference type="ARBA" id="ARBA00022777"/>
    </source>
</evidence>
<keyword evidence="6" id="KW-0418">Kinase</keyword>
<feature type="modified residue" description="4-aspartylphosphate" evidence="12">
    <location>
        <position position="1175"/>
    </location>
</feature>
<keyword evidence="5" id="KW-0547">Nucleotide-binding</keyword>
<dbReference type="Gene3D" id="1.10.287.130">
    <property type="match status" value="1"/>
</dbReference>
<organism evidence="16 17">
    <name type="scientific">Chitinophaga tropicalis</name>
    <dbReference type="NCBI Taxonomy" id="2683588"/>
    <lineage>
        <taxon>Bacteria</taxon>
        <taxon>Pseudomonadati</taxon>
        <taxon>Bacteroidota</taxon>
        <taxon>Chitinophagia</taxon>
        <taxon>Chitinophagales</taxon>
        <taxon>Chitinophagaceae</taxon>
        <taxon>Chitinophaga</taxon>
    </lineage>
</organism>
<dbReference type="InterPro" id="IPR001789">
    <property type="entry name" value="Sig_transdc_resp-reg_receiver"/>
</dbReference>
<dbReference type="EMBL" id="WRXN01000004">
    <property type="protein sequence ID" value="MVT09052.1"/>
    <property type="molecule type" value="Genomic_DNA"/>
</dbReference>
<dbReference type="InterPro" id="IPR005467">
    <property type="entry name" value="His_kinase_dom"/>
</dbReference>
<protein>
    <recommendedName>
        <fullName evidence="2">histidine kinase</fullName>
        <ecNumber evidence="2">2.7.13.3</ecNumber>
    </recommendedName>
</protein>
<feature type="domain" description="HTH araC/xylS-type" evidence="13">
    <location>
        <begin position="1274"/>
        <end position="1373"/>
    </location>
</feature>
<dbReference type="InterPro" id="IPR004358">
    <property type="entry name" value="Sig_transdc_His_kin-like_C"/>
</dbReference>
<dbReference type="Gene3D" id="2.60.40.10">
    <property type="entry name" value="Immunoglobulins"/>
    <property type="match status" value="1"/>
</dbReference>
<reference evidence="16 17" key="1">
    <citation type="submission" date="2019-12" db="EMBL/GenBank/DDBJ databases">
        <title>Chitinophaga sp. strain ysch24 (GDMCC 1.1355), whole genome shotgun sequence.</title>
        <authorList>
            <person name="Zhang X."/>
        </authorList>
    </citation>
    <scope>NUCLEOTIDE SEQUENCE [LARGE SCALE GENOMIC DNA]</scope>
    <source>
        <strain evidence="17">ysch24</strain>
    </source>
</reference>
<proteinExistence type="predicted"/>
<dbReference type="InterPro" id="IPR035986">
    <property type="entry name" value="PKD_dom_sf"/>
</dbReference>
<sequence length="1379" mass="157567">MKRKMIESVLHYLKFVFVAVVLLLLRGWIFAQSNHYNFSKLDMYSGLSHNRVNAVLKDPDGFLWFGTTGGLNRYDRYKCRIFRKNRNDSSSLKDNNVLSLYELPDRKMWVATMGGACIYNPDTEGFEQDYFRYLQLLGLPRSTIANVVKGNNGRYWFLYYDLGLYLYSDIDKRAKPFVRQDALNSPGKITSVKETKDGKLWIVYESGFLQQYDIASDKVIFSSTVLQEQHKGNNFNSLFIDNDGDVWVWCYTYGVFLFHPQDNTIKLFNKNSSPSRLSSEVVSQIVQDNDGIIWVGTDHGGVTLIDKKNGFKTSYLLNDPKDPKSLSQNSINAIYKDDNGIIWLGTYKQGVNYLNSNIVQFPYYHHQEMNAKSLQYDDVNRFVEDRSGNLWIGTNGGGLIYFDRKNNTFNQYLHDSNNQNSLTANVVVSLWIDHTGMLWIGTYLGGLDSFDGRKFTHYRHDDRDSSSLGDNRVWEIFEDREQNLWIGTLGGGLNRFNRSTNKFDHYKARAGAVLSDYISSILQDGKGNLWIGTNGGVTVFEKNKSVPVSYQHTNNKNSLSNNVISSILEDSKGRIWLGTSEGLNLFNEQTKEFQIFTTSDGLPDNMILDILEDNHQTLWFSTPNGVCNAIPKQNSNGLTFSVINYDETNNLQNREFNDNAALKTRAGELIFGGPFGFNIIDPDNIKKRAYHPKIVFTSLQILNKNVAPGELINNRVLLPQSLSKSQHIDLKYKENVFSIEFASLDFGGNTYNKYAYMLEGFNTDWFYADGSERRATYTNLNPGHYVFKVKVLDRDGSWSSVKTLQINIEPPFWRSPLAYIIYILVAAGLFLLIRRITLDRIHMRFEVQQQRREAERAHALEQLKTKFFTNVSHEFRTPLSLIIAPLDKIIKHTTDEEQVKQLNLVQRNAKRLLNLVNQLLDFRKMEVQEVRLHPSIGDIVGFCKDTSYSFTDIAEKKKIQFSFSANIDSLEIYFDKDKIEKILFNLLSNAFKYTYDNGAVGLNLIYQPPVNNEGDGTLAIEVKDTGIGIPAGQHEKIFERFFQTEVPESMVNQGTGIGLAITKEFVKLHNGIITVKSEPDQGTCFTVLLPAKKIYESSARAAASPLPAENGEPLELEESKKGDKRKTILIVEDNEDLRFYLKDNLKGQYHIEEATNGKEGWERIKQLNPDLVVSDIMMPLMDGVELAKKVKTETLTAHIPIVLLTAMGSEEKQLEGLKAGVNDYITKPFTFEILASRINNLLAQQKLLQKRFQKQIEVNPGEVTITPVDEKFLKQALEAVEKQIDNSDFSVEDLSREMCMSRVTFYRKIVSLTGRSPLEFIRSIRLKRAAQLLDKSGMSIAEIAYEVGFNDPKIFTKFFKEEFSMLPSQYITNIKNKDN</sequence>
<dbReference type="Gene3D" id="3.40.50.2300">
    <property type="match status" value="1"/>
</dbReference>
<dbReference type="InterPro" id="IPR018062">
    <property type="entry name" value="HTH_AraC-typ_CS"/>
</dbReference>
<evidence type="ECO:0000256" key="7">
    <source>
        <dbReference type="ARBA" id="ARBA00022840"/>
    </source>
</evidence>
<dbReference type="Gene3D" id="3.30.565.10">
    <property type="entry name" value="Histidine kinase-like ATPase, C-terminal domain"/>
    <property type="match status" value="1"/>
</dbReference>
<keyword evidence="3 12" id="KW-0597">Phosphoprotein</keyword>
<dbReference type="CDD" id="cd17574">
    <property type="entry name" value="REC_OmpR"/>
    <property type="match status" value="1"/>
</dbReference>
<evidence type="ECO:0000256" key="10">
    <source>
        <dbReference type="ARBA" id="ARBA00023125"/>
    </source>
</evidence>
<evidence type="ECO:0000256" key="8">
    <source>
        <dbReference type="ARBA" id="ARBA00023012"/>
    </source>
</evidence>
<dbReference type="PROSITE" id="PS01124">
    <property type="entry name" value="HTH_ARAC_FAMILY_2"/>
    <property type="match status" value="1"/>
</dbReference>
<evidence type="ECO:0000256" key="9">
    <source>
        <dbReference type="ARBA" id="ARBA00023015"/>
    </source>
</evidence>
<keyword evidence="8" id="KW-0902">Two-component regulatory system</keyword>
<dbReference type="PROSITE" id="PS50109">
    <property type="entry name" value="HIS_KIN"/>
    <property type="match status" value="1"/>
</dbReference>
<dbReference type="InterPro" id="IPR013783">
    <property type="entry name" value="Ig-like_fold"/>
</dbReference>
<dbReference type="SUPFAM" id="SSF52172">
    <property type="entry name" value="CheY-like"/>
    <property type="match status" value="1"/>
</dbReference>
<keyword evidence="4" id="KW-0808">Transferase</keyword>
<dbReference type="SUPFAM" id="SSF46689">
    <property type="entry name" value="Homeodomain-like"/>
    <property type="match status" value="1"/>
</dbReference>
<dbReference type="CDD" id="cd00082">
    <property type="entry name" value="HisKA"/>
    <property type="match status" value="1"/>
</dbReference>
<dbReference type="InterPro" id="IPR011110">
    <property type="entry name" value="Reg_prop"/>
</dbReference>
<dbReference type="PANTHER" id="PTHR43547">
    <property type="entry name" value="TWO-COMPONENT HISTIDINE KINASE"/>
    <property type="match status" value="1"/>
</dbReference>
<dbReference type="PROSITE" id="PS50110">
    <property type="entry name" value="RESPONSE_REGULATORY"/>
    <property type="match status" value="1"/>
</dbReference>
<evidence type="ECO:0000259" key="13">
    <source>
        <dbReference type="PROSITE" id="PS01124"/>
    </source>
</evidence>
<comment type="catalytic activity">
    <reaction evidence="1">
        <text>ATP + protein L-histidine = ADP + protein N-phospho-L-histidine.</text>
        <dbReference type="EC" id="2.7.13.3"/>
    </reaction>
</comment>
<dbReference type="SUPFAM" id="SSF101898">
    <property type="entry name" value="NHL repeat"/>
    <property type="match status" value="1"/>
</dbReference>
<keyword evidence="7" id="KW-0067">ATP-binding</keyword>
<dbReference type="InterPro" id="IPR011123">
    <property type="entry name" value="Y_Y_Y"/>
</dbReference>
<evidence type="ECO:0000313" key="16">
    <source>
        <dbReference type="EMBL" id="MVT09052.1"/>
    </source>
</evidence>
<dbReference type="InterPro" id="IPR011006">
    <property type="entry name" value="CheY-like_superfamily"/>
</dbReference>
<dbReference type="SMART" id="SM00387">
    <property type="entry name" value="HATPase_c"/>
    <property type="match status" value="1"/>
</dbReference>
<dbReference type="GO" id="GO:0043565">
    <property type="term" value="F:sequence-specific DNA binding"/>
    <property type="evidence" value="ECO:0007669"/>
    <property type="project" value="InterPro"/>
</dbReference>
<dbReference type="FunFam" id="1.10.287.130:FF:000034">
    <property type="entry name" value="Two-component system sensor histidine kinase/response regulator"/>
    <property type="match status" value="1"/>
</dbReference>
<evidence type="ECO:0000256" key="1">
    <source>
        <dbReference type="ARBA" id="ARBA00000085"/>
    </source>
</evidence>
<dbReference type="SUPFAM" id="SSF49299">
    <property type="entry name" value="PKD domain"/>
    <property type="match status" value="1"/>
</dbReference>
<dbReference type="InterPro" id="IPR003594">
    <property type="entry name" value="HATPase_dom"/>
</dbReference>
<dbReference type="PROSITE" id="PS00041">
    <property type="entry name" value="HTH_ARAC_FAMILY_1"/>
    <property type="match status" value="1"/>
</dbReference>
<dbReference type="InterPro" id="IPR003661">
    <property type="entry name" value="HisK_dim/P_dom"/>
</dbReference>
<dbReference type="GO" id="GO:0003700">
    <property type="term" value="F:DNA-binding transcription factor activity"/>
    <property type="evidence" value="ECO:0007669"/>
    <property type="project" value="InterPro"/>
</dbReference>
<dbReference type="Proteomes" id="UP000461730">
    <property type="component" value="Unassembled WGS sequence"/>
</dbReference>
<dbReference type="SUPFAM" id="SSF47384">
    <property type="entry name" value="Homodimeric domain of signal transducing histidine kinase"/>
    <property type="match status" value="1"/>
</dbReference>
<dbReference type="Pfam" id="PF07495">
    <property type="entry name" value="Y_Y_Y"/>
    <property type="match status" value="1"/>
</dbReference>
<evidence type="ECO:0000256" key="4">
    <source>
        <dbReference type="ARBA" id="ARBA00022679"/>
    </source>
</evidence>
<comment type="caution">
    <text evidence="16">The sequence shown here is derived from an EMBL/GenBank/DDBJ whole genome shotgun (WGS) entry which is preliminary data.</text>
</comment>
<gene>
    <name evidence="16" type="ORF">GO493_12340</name>
</gene>
<evidence type="ECO:0000256" key="11">
    <source>
        <dbReference type="ARBA" id="ARBA00023163"/>
    </source>
</evidence>
<dbReference type="InterPro" id="IPR009057">
    <property type="entry name" value="Homeodomain-like_sf"/>
</dbReference>
<feature type="domain" description="Histidine kinase" evidence="14">
    <location>
        <begin position="870"/>
        <end position="1093"/>
    </location>
</feature>
<evidence type="ECO:0000259" key="14">
    <source>
        <dbReference type="PROSITE" id="PS50109"/>
    </source>
</evidence>
<evidence type="ECO:0000256" key="2">
    <source>
        <dbReference type="ARBA" id="ARBA00012438"/>
    </source>
</evidence>
<dbReference type="InterPro" id="IPR036890">
    <property type="entry name" value="HATPase_C_sf"/>
</dbReference>
<dbReference type="Pfam" id="PF00512">
    <property type="entry name" value="HisKA"/>
    <property type="match status" value="1"/>
</dbReference>
<evidence type="ECO:0000259" key="15">
    <source>
        <dbReference type="PROSITE" id="PS50110"/>
    </source>
</evidence>
<dbReference type="GO" id="GO:0000155">
    <property type="term" value="F:phosphorelay sensor kinase activity"/>
    <property type="evidence" value="ECO:0007669"/>
    <property type="project" value="InterPro"/>
</dbReference>
<dbReference type="Pfam" id="PF12833">
    <property type="entry name" value="HTH_18"/>
    <property type="match status" value="1"/>
</dbReference>
<dbReference type="SUPFAM" id="SSF63829">
    <property type="entry name" value="Calcium-dependent phosphotriesterase"/>
    <property type="match status" value="2"/>
</dbReference>
<keyword evidence="11" id="KW-0804">Transcription</keyword>
<dbReference type="PANTHER" id="PTHR43547:SF2">
    <property type="entry name" value="HYBRID SIGNAL TRANSDUCTION HISTIDINE KINASE C"/>
    <property type="match status" value="1"/>
</dbReference>
<dbReference type="SMART" id="SM00448">
    <property type="entry name" value="REC"/>
    <property type="match status" value="1"/>
</dbReference>
<keyword evidence="9" id="KW-0805">Transcription regulation</keyword>
<evidence type="ECO:0000256" key="3">
    <source>
        <dbReference type="ARBA" id="ARBA00022553"/>
    </source>
</evidence>
<dbReference type="EC" id="2.7.13.3" evidence="2"/>
<dbReference type="FunFam" id="1.10.10.60:FF:000284">
    <property type="entry name" value="Two-component system sensor histidine kinase/response regulator"/>
    <property type="match status" value="1"/>
</dbReference>
<keyword evidence="10" id="KW-0238">DNA-binding</keyword>
<name>A0A7K1U3W7_9BACT</name>
<dbReference type="Gene3D" id="1.10.10.60">
    <property type="entry name" value="Homeodomain-like"/>
    <property type="match status" value="1"/>
</dbReference>
<dbReference type="Gene3D" id="2.130.10.10">
    <property type="entry name" value="YVTN repeat-like/Quinoprotein amine dehydrogenase"/>
    <property type="match status" value="2"/>
</dbReference>